<dbReference type="RefSeq" id="WP_153713568.1">
    <property type="nucleotide sequence ID" value="NZ_CP045871.1"/>
</dbReference>
<dbReference type="InterPro" id="IPR050259">
    <property type="entry name" value="SDR"/>
</dbReference>
<dbReference type="PANTHER" id="PTHR42879">
    <property type="entry name" value="3-OXOACYL-(ACYL-CARRIER-PROTEIN) REDUCTASE"/>
    <property type="match status" value="1"/>
</dbReference>
<dbReference type="SUPFAM" id="SSF51735">
    <property type="entry name" value="NAD(P)-binding Rossmann-fold domains"/>
    <property type="match status" value="1"/>
</dbReference>
<organism evidence="2 3">
    <name type="scientific">Litorivicinus lipolyticus</name>
    <dbReference type="NCBI Taxonomy" id="418701"/>
    <lineage>
        <taxon>Bacteria</taxon>
        <taxon>Pseudomonadati</taxon>
        <taxon>Pseudomonadota</taxon>
        <taxon>Gammaproteobacteria</taxon>
        <taxon>Oceanospirillales</taxon>
        <taxon>Litorivicinaceae</taxon>
        <taxon>Litorivicinus</taxon>
    </lineage>
</organism>
<dbReference type="OrthoDB" id="9804774at2"/>
<name>A0A5Q2QAL2_9GAMM</name>
<dbReference type="InterPro" id="IPR036291">
    <property type="entry name" value="NAD(P)-bd_dom_sf"/>
</dbReference>
<sequence length="259" mass="26567">MDLGITNKRALVMGGSQGIGRAIALSLAGEGAAVTVVARDATKLGAVVAELQALGATADMQVIDVGDAQQRDALCQLVAGGRYDILVANAGGPPPGTVPGIAEDVWQSHFDMMVKGMIAVIESALPHMQSAGWGRIAVVSSSGIQIPIPKLAISNTLRSALAAYAKSLAEQVAADGVTVNLLLPGRVDTDRVKAIDAGAAKAADITPQEARTRSIATIPAARYGDPREFGDVAAFICSERASYVTGSQIRIDGGLIRAL</sequence>
<reference evidence="2 3" key="1">
    <citation type="submission" date="2019-11" db="EMBL/GenBank/DDBJ databases">
        <authorList>
            <person name="Khan S.A."/>
            <person name="Jeon C.O."/>
            <person name="Chun B.H."/>
        </authorList>
    </citation>
    <scope>NUCLEOTIDE SEQUENCE [LARGE SCALE GENOMIC DNA]</scope>
    <source>
        <strain evidence="2 3">IMCC 1097</strain>
    </source>
</reference>
<evidence type="ECO:0000313" key="3">
    <source>
        <dbReference type="Proteomes" id="UP000388235"/>
    </source>
</evidence>
<accession>A0A5Q2QAL2</accession>
<dbReference type="Pfam" id="PF13561">
    <property type="entry name" value="adh_short_C2"/>
    <property type="match status" value="1"/>
</dbReference>
<dbReference type="InterPro" id="IPR002347">
    <property type="entry name" value="SDR_fam"/>
</dbReference>
<evidence type="ECO:0000313" key="2">
    <source>
        <dbReference type="EMBL" id="QGG80064.1"/>
    </source>
</evidence>
<gene>
    <name evidence="2" type="ORF">GH975_05535</name>
</gene>
<keyword evidence="3" id="KW-1185">Reference proteome</keyword>
<dbReference type="PRINTS" id="PR00081">
    <property type="entry name" value="GDHRDH"/>
</dbReference>
<dbReference type="KEGG" id="llp:GH975_05535"/>
<dbReference type="EMBL" id="CP045871">
    <property type="protein sequence ID" value="QGG80064.1"/>
    <property type="molecule type" value="Genomic_DNA"/>
</dbReference>
<dbReference type="Gene3D" id="3.40.50.720">
    <property type="entry name" value="NAD(P)-binding Rossmann-like Domain"/>
    <property type="match status" value="1"/>
</dbReference>
<evidence type="ECO:0000256" key="1">
    <source>
        <dbReference type="ARBA" id="ARBA00006484"/>
    </source>
</evidence>
<protein>
    <submittedName>
        <fullName evidence="2">SDR family oxidoreductase</fullName>
    </submittedName>
</protein>
<proteinExistence type="inferred from homology"/>
<dbReference type="Proteomes" id="UP000388235">
    <property type="component" value="Chromosome"/>
</dbReference>
<comment type="similarity">
    <text evidence="1">Belongs to the short-chain dehydrogenases/reductases (SDR) family.</text>
</comment>
<dbReference type="PANTHER" id="PTHR42879:SF6">
    <property type="entry name" value="NADPH-DEPENDENT REDUCTASE BACG"/>
    <property type="match status" value="1"/>
</dbReference>
<dbReference type="AlphaFoldDB" id="A0A5Q2QAL2"/>